<reference evidence="2 3" key="1">
    <citation type="submission" date="2023-11" db="EMBL/GenBank/DDBJ databases">
        <title>Halocaridina rubra genome assembly.</title>
        <authorList>
            <person name="Smith C."/>
        </authorList>
    </citation>
    <scope>NUCLEOTIDE SEQUENCE [LARGE SCALE GENOMIC DNA]</scope>
    <source>
        <strain evidence="2">EP-1</strain>
        <tissue evidence="2">Whole</tissue>
    </source>
</reference>
<gene>
    <name evidence="2" type="ORF">SK128_021565</name>
</gene>
<comment type="caution">
    <text evidence="2">The sequence shown here is derived from an EMBL/GenBank/DDBJ whole genome shotgun (WGS) entry which is preliminary data.</text>
</comment>
<feature type="compositionally biased region" description="Low complexity" evidence="1">
    <location>
        <begin position="211"/>
        <end position="228"/>
    </location>
</feature>
<dbReference type="InterPro" id="IPR000014">
    <property type="entry name" value="PAS"/>
</dbReference>
<dbReference type="CDD" id="cd00130">
    <property type="entry name" value="PAS"/>
    <property type="match status" value="1"/>
</dbReference>
<accession>A0AAN8WY27</accession>
<evidence type="ECO:0008006" key="4">
    <source>
        <dbReference type="Google" id="ProtNLM"/>
    </source>
</evidence>
<sequence length="246" mass="26963">DIEKQQCTGQTVDCATFPLCAHFTVESSQFDQVVKRIVFDLEIWVFSNISGLVVLDGAGKISDYNHNFTRLLFGYGKRELQGEAITHLIPTFFDDVALIQKMNSPSFETDHSDTATSDIEPYSQKENSKRTGENAVFLKSSLGSALNSEQSSVITPNRAFILTNSGQDSVFGSMLNSTSSCSKGDKTDADLQINKAMRDITNSINVLNISPQNVSSQTNTSSLQSTPSRCNQKVNEDSTPIKSLPK</sequence>
<evidence type="ECO:0000313" key="2">
    <source>
        <dbReference type="EMBL" id="KAK7069404.1"/>
    </source>
</evidence>
<name>A0AAN8WY27_HALRR</name>
<feature type="region of interest" description="Disordered" evidence="1">
    <location>
        <begin position="211"/>
        <end position="246"/>
    </location>
</feature>
<dbReference type="AlphaFoldDB" id="A0AAN8WY27"/>
<feature type="non-terminal residue" evidence="2">
    <location>
        <position position="246"/>
    </location>
</feature>
<evidence type="ECO:0000313" key="3">
    <source>
        <dbReference type="Proteomes" id="UP001381693"/>
    </source>
</evidence>
<dbReference type="Proteomes" id="UP001381693">
    <property type="component" value="Unassembled WGS sequence"/>
</dbReference>
<organism evidence="2 3">
    <name type="scientific">Halocaridina rubra</name>
    <name type="common">Hawaiian red shrimp</name>
    <dbReference type="NCBI Taxonomy" id="373956"/>
    <lineage>
        <taxon>Eukaryota</taxon>
        <taxon>Metazoa</taxon>
        <taxon>Ecdysozoa</taxon>
        <taxon>Arthropoda</taxon>
        <taxon>Crustacea</taxon>
        <taxon>Multicrustacea</taxon>
        <taxon>Malacostraca</taxon>
        <taxon>Eumalacostraca</taxon>
        <taxon>Eucarida</taxon>
        <taxon>Decapoda</taxon>
        <taxon>Pleocyemata</taxon>
        <taxon>Caridea</taxon>
        <taxon>Atyoidea</taxon>
        <taxon>Atyidae</taxon>
        <taxon>Halocaridina</taxon>
    </lineage>
</organism>
<proteinExistence type="predicted"/>
<keyword evidence="3" id="KW-1185">Reference proteome</keyword>
<feature type="compositionally biased region" description="Polar residues" evidence="1">
    <location>
        <begin position="229"/>
        <end position="246"/>
    </location>
</feature>
<dbReference type="EMBL" id="JAXCGZ010016534">
    <property type="protein sequence ID" value="KAK7069404.1"/>
    <property type="molecule type" value="Genomic_DNA"/>
</dbReference>
<protein>
    <recommendedName>
        <fullName evidence="4">PAS domain-containing protein</fullName>
    </recommendedName>
</protein>
<evidence type="ECO:0000256" key="1">
    <source>
        <dbReference type="SAM" id="MobiDB-lite"/>
    </source>
</evidence>
<feature type="region of interest" description="Disordered" evidence="1">
    <location>
        <begin position="107"/>
        <end position="131"/>
    </location>
</feature>
<feature type="non-terminal residue" evidence="2">
    <location>
        <position position="1"/>
    </location>
</feature>